<evidence type="ECO:0000313" key="4">
    <source>
        <dbReference type="Proteomes" id="UP001440612"/>
    </source>
</evidence>
<dbReference type="SUPFAM" id="SSF48557">
    <property type="entry name" value="L-aspartase-like"/>
    <property type="match status" value="1"/>
</dbReference>
<dbReference type="PROSITE" id="PS00163">
    <property type="entry name" value="FUMARATE_LYASES"/>
    <property type="match status" value="1"/>
</dbReference>
<dbReference type="InterPro" id="IPR020557">
    <property type="entry name" value="Fumarate_lyase_CS"/>
</dbReference>
<protein>
    <submittedName>
        <fullName evidence="3">Lyase family protein</fullName>
    </submittedName>
</protein>
<feature type="domain" description="Fumarate lyase N-terminal" evidence="2">
    <location>
        <begin position="94"/>
        <end position="285"/>
    </location>
</feature>
<name>A0ABZ2V740_9RHOB</name>
<dbReference type="InterPro" id="IPR008948">
    <property type="entry name" value="L-Aspartase-like"/>
</dbReference>
<proteinExistence type="inferred from homology"/>
<keyword evidence="3" id="KW-0456">Lyase</keyword>
<dbReference type="GO" id="GO:0016829">
    <property type="term" value="F:lyase activity"/>
    <property type="evidence" value="ECO:0007669"/>
    <property type="project" value="UniProtKB-KW"/>
</dbReference>
<evidence type="ECO:0000256" key="1">
    <source>
        <dbReference type="ARBA" id="ARBA00034772"/>
    </source>
</evidence>
<comment type="similarity">
    <text evidence="1">Belongs to the class-II fumarase/aspartase family.</text>
</comment>
<reference evidence="4" key="1">
    <citation type="submission" date="2024-04" db="EMBL/GenBank/DDBJ databases">
        <title>Phylogenomic analyses of a clade within the roseobacter group suggest taxonomic reassignments of species of the genera Aestuariivita, Citreicella, Loktanella, Nautella, Pelagibaca, Ruegeria, Thalassobius, Thiobacimonas and Tropicibacter, and the proposal o.</title>
        <authorList>
            <person name="Jeon C.O."/>
        </authorList>
    </citation>
    <scope>NUCLEOTIDE SEQUENCE [LARGE SCALE GENOMIC DNA]</scope>
    <source>
        <strain evidence="4">BS5-3</strain>
    </source>
</reference>
<evidence type="ECO:0000259" key="2">
    <source>
        <dbReference type="Pfam" id="PF00206"/>
    </source>
</evidence>
<dbReference type="EMBL" id="CP150951">
    <property type="protein sequence ID" value="WZC50384.2"/>
    <property type="molecule type" value="Genomic_DNA"/>
</dbReference>
<evidence type="ECO:0000313" key="3">
    <source>
        <dbReference type="EMBL" id="WZC50384.2"/>
    </source>
</evidence>
<gene>
    <name evidence="3" type="ORF">AABB29_07060</name>
</gene>
<dbReference type="PANTHER" id="PTHR43172">
    <property type="entry name" value="ADENYLOSUCCINATE LYASE"/>
    <property type="match status" value="1"/>
</dbReference>
<dbReference type="RefSeq" id="WP_373636755.1">
    <property type="nucleotide sequence ID" value="NZ_CP150951.2"/>
</dbReference>
<sequence length="349" mass="37647">MISLSEHPWMGGLFGDAECTTLFSADAELKRFLQIEAAWTRALGTVEGVEDAEAVAKGIEEAVIETQVLRGGTERDGLPIPALVKALKGQLGNDALIHRGLTSQDVMDTSLMMVLGQVAELLIGRLKALDQQLAALQDRFGAARLMAYTRMQPALETTAQELIGRWRQPLPRLLSDLAHCQTDLRQIQWGGPIGVRDHTNADKLGVCFAHNLNMHDPGQAWHTDRTIVLSVGGILSRITIAMGKIGKDIALMAALGPEQITLVGGGSSAMTHKNNPIKAEALISLADLASSLQSGLTRSARHEGFRSGQAWALEWLILPEFCVTSATSLLLAGKLINDLETFGAVPRHF</sequence>
<dbReference type="Gene3D" id="1.20.200.10">
    <property type="entry name" value="Fumarase/aspartase (Central domain)"/>
    <property type="match status" value="1"/>
</dbReference>
<organism evidence="3 4">
    <name type="scientific">Yoonia phaeophyticola</name>
    <dbReference type="NCBI Taxonomy" id="3137369"/>
    <lineage>
        <taxon>Bacteria</taxon>
        <taxon>Pseudomonadati</taxon>
        <taxon>Pseudomonadota</taxon>
        <taxon>Alphaproteobacteria</taxon>
        <taxon>Rhodobacterales</taxon>
        <taxon>Paracoccaceae</taxon>
        <taxon>Yoonia</taxon>
    </lineage>
</organism>
<dbReference type="Pfam" id="PF00206">
    <property type="entry name" value="Lyase_1"/>
    <property type="match status" value="1"/>
</dbReference>
<dbReference type="InterPro" id="IPR000362">
    <property type="entry name" value="Fumarate_lyase_fam"/>
</dbReference>
<accession>A0ABZ2V740</accession>
<dbReference type="PRINTS" id="PR00149">
    <property type="entry name" value="FUMRATELYASE"/>
</dbReference>
<dbReference type="Proteomes" id="UP001440612">
    <property type="component" value="Chromosome"/>
</dbReference>
<keyword evidence="4" id="KW-1185">Reference proteome</keyword>
<dbReference type="InterPro" id="IPR022761">
    <property type="entry name" value="Fumarate_lyase_N"/>
</dbReference>
<dbReference type="PANTHER" id="PTHR43172:SF2">
    <property type="entry name" value="ADENYLOSUCCINATE LYASE C-TERMINAL DOMAIN-CONTAINING PROTEIN"/>
    <property type="match status" value="1"/>
</dbReference>